<keyword evidence="2" id="KW-0732">Signal</keyword>
<comment type="caution">
    <text evidence="3">The sequence shown here is derived from an EMBL/GenBank/DDBJ whole genome shotgun (WGS) entry which is preliminary data.</text>
</comment>
<accession>A0ABT4U609</accession>
<proteinExistence type="predicted"/>
<feature type="compositionally biased region" description="Low complexity" evidence="1">
    <location>
        <begin position="38"/>
        <end position="57"/>
    </location>
</feature>
<keyword evidence="4" id="KW-1185">Reference proteome</keyword>
<protein>
    <recommendedName>
        <fullName evidence="5">DUF4333 domain-containing protein</fullName>
    </recommendedName>
</protein>
<evidence type="ECO:0000313" key="4">
    <source>
        <dbReference type="Proteomes" id="UP001527866"/>
    </source>
</evidence>
<dbReference type="RefSeq" id="WP_270686928.1">
    <property type="nucleotide sequence ID" value="NZ_JAQFWQ010000048.1"/>
</dbReference>
<feature type="signal peptide" evidence="2">
    <location>
        <begin position="1"/>
        <end position="28"/>
    </location>
</feature>
<dbReference type="PROSITE" id="PS51257">
    <property type="entry name" value="PROKAR_LIPOPROTEIN"/>
    <property type="match status" value="1"/>
</dbReference>
<feature type="chain" id="PRO_5045407156" description="DUF4333 domain-containing protein" evidence="2">
    <location>
        <begin position="29"/>
        <end position="228"/>
    </location>
</feature>
<gene>
    <name evidence="3" type="ORF">O4J56_17180</name>
</gene>
<reference evidence="3 4" key="1">
    <citation type="submission" date="2023-01" db="EMBL/GenBank/DDBJ databases">
        <title>Draft genome sequence of Nocardiopsis sp. RSe5-2 isolated from halophytes.</title>
        <authorList>
            <person name="Duangmal K."/>
            <person name="Chantavorakit T."/>
        </authorList>
    </citation>
    <scope>NUCLEOTIDE SEQUENCE [LARGE SCALE GENOMIC DNA]</scope>
    <source>
        <strain evidence="3 4">RSe5-2</strain>
    </source>
</reference>
<feature type="region of interest" description="Disordered" evidence="1">
    <location>
        <begin position="27"/>
        <end position="86"/>
    </location>
</feature>
<evidence type="ECO:0000313" key="3">
    <source>
        <dbReference type="EMBL" id="MDA2812378.1"/>
    </source>
</evidence>
<evidence type="ECO:0000256" key="2">
    <source>
        <dbReference type="SAM" id="SignalP"/>
    </source>
</evidence>
<name>A0ABT4U609_9ACTN</name>
<dbReference type="Proteomes" id="UP001527866">
    <property type="component" value="Unassembled WGS sequence"/>
</dbReference>
<dbReference type="EMBL" id="JAQFWQ010000048">
    <property type="protein sequence ID" value="MDA2812378.1"/>
    <property type="molecule type" value="Genomic_DNA"/>
</dbReference>
<evidence type="ECO:0000256" key="1">
    <source>
        <dbReference type="SAM" id="MobiDB-lite"/>
    </source>
</evidence>
<sequence>MLAEAVRTPRFALVPTAAGALLALTACAGGGGAPDPAPSTGQAAAAEEESSSATGAQPPGELEQGEVPEERPELDEADLPDEPADDAPLNERIAFEALERISSFAQTADPDAEYTCPDIAGDEGESATCTVTFMGEEFDYSVDIESSGFIVQYQQDMPEGPVVREAVQEQLRYSTGAEKVLCDMDDVVRAEPEAAVEDATCFYDDGGGEVRQTGVSVGTYGVPEFDDA</sequence>
<evidence type="ECO:0008006" key="5">
    <source>
        <dbReference type="Google" id="ProtNLM"/>
    </source>
</evidence>
<organism evidence="3 4">
    <name type="scientific">Nocardiopsis endophytica</name>
    <dbReference type="NCBI Taxonomy" id="3018445"/>
    <lineage>
        <taxon>Bacteria</taxon>
        <taxon>Bacillati</taxon>
        <taxon>Actinomycetota</taxon>
        <taxon>Actinomycetes</taxon>
        <taxon>Streptosporangiales</taxon>
        <taxon>Nocardiopsidaceae</taxon>
        <taxon>Nocardiopsis</taxon>
    </lineage>
</organism>
<feature type="compositionally biased region" description="Acidic residues" evidence="1">
    <location>
        <begin position="63"/>
        <end position="85"/>
    </location>
</feature>